<dbReference type="RefSeq" id="XP_012768674.1">
    <property type="nucleotide sequence ID" value="XM_012913220.1"/>
</dbReference>
<organism evidence="2 3">
    <name type="scientific">Babesia bigemina</name>
    <dbReference type="NCBI Taxonomy" id="5866"/>
    <lineage>
        <taxon>Eukaryota</taxon>
        <taxon>Sar</taxon>
        <taxon>Alveolata</taxon>
        <taxon>Apicomplexa</taxon>
        <taxon>Aconoidasida</taxon>
        <taxon>Piroplasmida</taxon>
        <taxon>Babesiidae</taxon>
        <taxon>Babesia</taxon>
    </lineage>
</organism>
<evidence type="ECO:0000256" key="1">
    <source>
        <dbReference type="SAM" id="MobiDB-lite"/>
    </source>
</evidence>
<keyword evidence="3" id="KW-1185">Reference proteome</keyword>
<dbReference type="VEuPathDB" id="PiroplasmaDB:BBBOND_0303920"/>
<proteinExistence type="predicted"/>
<name>A0A061D7G6_BABBI</name>
<evidence type="ECO:0000313" key="2">
    <source>
        <dbReference type="EMBL" id="CDR96488.1"/>
    </source>
</evidence>
<dbReference type="AlphaFoldDB" id="A0A061D7G6"/>
<feature type="region of interest" description="Disordered" evidence="1">
    <location>
        <begin position="1"/>
        <end position="27"/>
    </location>
</feature>
<protein>
    <recommendedName>
        <fullName evidence="4">Plus3 domain-containing protein</fullName>
    </recommendedName>
</protein>
<sequence>MVLRLVRGTGGSNDARSGQSASGAGNERLTDFQREMILAEQHAENLRKRQRRNLLNEDFGPTVSIDANEEEDGLIEEDPLDMNNLNDIIEDTTTKADAAASDDVALFDEETDQQSLAPTSLVNKARVSKTRALHILEHPHCSKYLVGSLMRIWITPDAAPDSVSSQHPHLVNTHAIFKVERLVKTNEYVVYGDSVGNSCDHEIREFLGKTSYSILGRLMTDRRSDTLNKIGLNDVCSAPILQEEIKFGGEWLIRDLNQAATNLRNVSFPHGIFIMMQFTFTDEDVQLILERKLLKESVEQTEFQGGRSSLIAAIQRTSHEIELLTELVKNDTSKIDHLRALEARKAKMDEQLQTMKALTRNPLFIKTCPVLRANAEPSARGGAVRKTTQPTPMIMFNNIETQEIFPTEIRRRERKTVSEFSYEEQKELVIAYITVSISFTVICILLQNVDKCDPDQWLSPSDDVNAGNPGKPDQAGVISMKEYLNMA</sequence>
<dbReference type="KEGG" id="bbig:BBBOND_0303920"/>
<dbReference type="OrthoDB" id="364798at2759"/>
<feature type="compositionally biased region" description="Polar residues" evidence="1">
    <location>
        <begin position="12"/>
        <end position="23"/>
    </location>
</feature>
<dbReference type="OMA" id="RTSHEIE"/>
<reference evidence="3" key="1">
    <citation type="journal article" date="2014" name="Nucleic Acids Res.">
        <title>The evolutionary dynamics of variant antigen genes in Babesia reveal a history of genomic innovation underlying host-parasite interaction.</title>
        <authorList>
            <person name="Jackson A.P."/>
            <person name="Otto T.D."/>
            <person name="Darby A."/>
            <person name="Ramaprasad A."/>
            <person name="Xia D."/>
            <person name="Echaide I.E."/>
            <person name="Farber M."/>
            <person name="Gahlot S."/>
            <person name="Gamble J."/>
            <person name="Gupta D."/>
            <person name="Gupta Y."/>
            <person name="Jackson L."/>
            <person name="Malandrin L."/>
            <person name="Malas T.B."/>
            <person name="Moussa E."/>
            <person name="Nair M."/>
            <person name="Reid A.J."/>
            <person name="Sanders M."/>
            <person name="Sharma J."/>
            <person name="Tracey A."/>
            <person name="Quail M.A."/>
            <person name="Weir W."/>
            <person name="Wastling J.M."/>
            <person name="Hall N."/>
            <person name="Willadsen P."/>
            <person name="Lingelbach K."/>
            <person name="Shiels B."/>
            <person name="Tait A."/>
            <person name="Berriman M."/>
            <person name="Allred D.R."/>
            <person name="Pain A."/>
        </authorList>
    </citation>
    <scope>NUCLEOTIDE SEQUENCE [LARGE SCALE GENOMIC DNA]</scope>
    <source>
        <strain evidence="3">Bond</strain>
    </source>
</reference>
<evidence type="ECO:0000313" key="3">
    <source>
        <dbReference type="Proteomes" id="UP000033188"/>
    </source>
</evidence>
<dbReference type="Proteomes" id="UP000033188">
    <property type="component" value="Chromosome 3"/>
</dbReference>
<dbReference type="GeneID" id="24565029"/>
<gene>
    <name evidence="2" type="ORF">BBBOND_0303920</name>
</gene>
<dbReference type="EMBL" id="LK391709">
    <property type="protein sequence ID" value="CDR96488.1"/>
    <property type="molecule type" value="Genomic_DNA"/>
</dbReference>
<evidence type="ECO:0008006" key="4">
    <source>
        <dbReference type="Google" id="ProtNLM"/>
    </source>
</evidence>
<accession>A0A061D7G6</accession>